<evidence type="ECO:0000256" key="5">
    <source>
        <dbReference type="ARBA" id="ARBA00022679"/>
    </source>
</evidence>
<comment type="subunit">
    <text evidence="3">Homodimer.</text>
</comment>
<dbReference type="EC" id="2.8.1.7" evidence="4 12"/>
<sequence length="396" mass="42908">MKIYADNAATTKISENALAVMIENMKLYFANPSSLHTPGQLAKEQLEQAREEIAQAIGAKPREIFFTSGGSESDNQAICSAAYAGKRKGKNHIITTTVEHHAVLHTMAKLAKDGFEVTYLPVDEDGWLDPQLVREAIREETALVSVMYANNEVGTLLPVKEIGAICKEKKVPFHTDAVQAVGHVPVDVREIGCDYLALSGHKFHGPRGVGALYVRMGARIDNLIEGGAQERGKRAGTENIPAIVGMATALKEALNQLEENMEKTAALRDYLEAGLSKISHSKINGSGAERVPGTLNICFEAIEGESLLLLLDAKGIAASSGSACTSGSLDPSHVLLALGLPHEVAHGSLRLSVSEENTYEQMDYIIEQVKEVVSYLRSISPVWESLKKGEKEYIFK</sequence>
<evidence type="ECO:0000256" key="4">
    <source>
        <dbReference type="ARBA" id="ARBA00012239"/>
    </source>
</evidence>
<dbReference type="GO" id="GO:0006520">
    <property type="term" value="P:amino acid metabolic process"/>
    <property type="evidence" value="ECO:0007669"/>
    <property type="project" value="InterPro"/>
</dbReference>
<dbReference type="EMBL" id="FMXR01000019">
    <property type="protein sequence ID" value="SDB32240.1"/>
    <property type="molecule type" value="Genomic_DNA"/>
</dbReference>
<keyword evidence="9 12" id="KW-0411">Iron-sulfur</keyword>
<dbReference type="PIRSF" id="PIRSF005572">
    <property type="entry name" value="NifS"/>
    <property type="match status" value="1"/>
</dbReference>
<evidence type="ECO:0000256" key="7">
    <source>
        <dbReference type="ARBA" id="ARBA00022898"/>
    </source>
</evidence>
<keyword evidence="15" id="KW-1185">Reference proteome</keyword>
<evidence type="ECO:0000256" key="11">
    <source>
        <dbReference type="RuleBase" id="RU004504"/>
    </source>
</evidence>
<evidence type="ECO:0000256" key="9">
    <source>
        <dbReference type="ARBA" id="ARBA00023014"/>
    </source>
</evidence>
<accession>A0A1G6CH88</accession>
<dbReference type="PANTHER" id="PTHR11601:SF34">
    <property type="entry name" value="CYSTEINE DESULFURASE"/>
    <property type="match status" value="1"/>
</dbReference>
<protein>
    <recommendedName>
        <fullName evidence="4 12">Cysteine desulfurase</fullName>
        <ecNumber evidence="4 12">2.8.1.7</ecNumber>
    </recommendedName>
    <alternativeName>
        <fullName evidence="12">Nitrogenase metalloclusters biosynthesis protein NifS</fullName>
    </alternativeName>
</protein>
<dbReference type="InterPro" id="IPR017772">
    <property type="entry name" value="Cys_deSase_NifS_bac/arc"/>
</dbReference>
<dbReference type="Gene3D" id="3.40.640.10">
    <property type="entry name" value="Type I PLP-dependent aspartate aminotransferase-like (Major domain)"/>
    <property type="match status" value="1"/>
</dbReference>
<comment type="cofactor">
    <cofactor evidence="1 11">
        <name>pyridoxal 5'-phosphate</name>
        <dbReference type="ChEBI" id="CHEBI:597326"/>
    </cofactor>
</comment>
<dbReference type="RefSeq" id="WP_090174597.1">
    <property type="nucleotide sequence ID" value="NZ_FMXR01000019.1"/>
</dbReference>
<dbReference type="AlphaFoldDB" id="A0A1G6CH88"/>
<dbReference type="FunFam" id="3.40.640.10:FF:000084">
    <property type="entry name" value="IscS-like cysteine desulfurase"/>
    <property type="match status" value="1"/>
</dbReference>
<dbReference type="PROSITE" id="PS00595">
    <property type="entry name" value="AA_TRANSFER_CLASS_5"/>
    <property type="match status" value="1"/>
</dbReference>
<dbReference type="InterPro" id="IPR015421">
    <property type="entry name" value="PyrdxlP-dep_Trfase_major"/>
</dbReference>
<keyword evidence="8 12" id="KW-0408">Iron</keyword>
<evidence type="ECO:0000256" key="6">
    <source>
        <dbReference type="ARBA" id="ARBA00022723"/>
    </source>
</evidence>
<keyword evidence="6 12" id="KW-0479">Metal-binding</keyword>
<evidence type="ECO:0000313" key="14">
    <source>
        <dbReference type="EMBL" id="SDB32240.1"/>
    </source>
</evidence>
<dbReference type="InterPro" id="IPR000192">
    <property type="entry name" value="Aminotrans_V_dom"/>
</dbReference>
<dbReference type="NCBIfam" id="NF002806">
    <property type="entry name" value="PRK02948.1"/>
    <property type="match status" value="1"/>
</dbReference>
<organism evidence="14 15">
    <name type="scientific">Eubacterium oxidoreducens</name>
    <dbReference type="NCBI Taxonomy" id="1732"/>
    <lineage>
        <taxon>Bacteria</taxon>
        <taxon>Bacillati</taxon>
        <taxon>Bacillota</taxon>
        <taxon>Clostridia</taxon>
        <taxon>Eubacteriales</taxon>
        <taxon>Eubacteriaceae</taxon>
        <taxon>Eubacterium</taxon>
    </lineage>
</organism>
<dbReference type="Gene3D" id="3.90.1150.10">
    <property type="entry name" value="Aspartate Aminotransferase, domain 1"/>
    <property type="match status" value="1"/>
</dbReference>
<evidence type="ECO:0000256" key="3">
    <source>
        <dbReference type="ARBA" id="ARBA00011738"/>
    </source>
</evidence>
<proteinExistence type="inferred from homology"/>
<dbReference type="Proteomes" id="UP000199228">
    <property type="component" value="Unassembled WGS sequence"/>
</dbReference>
<dbReference type="NCBIfam" id="TIGR03402">
    <property type="entry name" value="FeS_nifS"/>
    <property type="match status" value="1"/>
</dbReference>
<feature type="domain" description="Aminotransferase class V" evidence="13">
    <location>
        <begin position="3"/>
        <end position="364"/>
    </location>
</feature>
<dbReference type="Gene3D" id="1.10.260.50">
    <property type="match status" value="1"/>
</dbReference>
<dbReference type="InterPro" id="IPR016454">
    <property type="entry name" value="Cysteine_dSase"/>
</dbReference>
<evidence type="ECO:0000256" key="2">
    <source>
        <dbReference type="ARBA" id="ARBA00006490"/>
    </source>
</evidence>
<evidence type="ECO:0000256" key="8">
    <source>
        <dbReference type="ARBA" id="ARBA00023004"/>
    </source>
</evidence>
<evidence type="ECO:0000256" key="12">
    <source>
        <dbReference type="RuleBase" id="RU364075"/>
    </source>
</evidence>
<evidence type="ECO:0000313" key="15">
    <source>
        <dbReference type="Proteomes" id="UP000199228"/>
    </source>
</evidence>
<name>A0A1G6CH88_EUBOX</name>
<dbReference type="SUPFAM" id="SSF53383">
    <property type="entry name" value="PLP-dependent transferases"/>
    <property type="match status" value="1"/>
</dbReference>
<dbReference type="InterPro" id="IPR015422">
    <property type="entry name" value="PyrdxlP-dep_Trfase_small"/>
</dbReference>
<dbReference type="GO" id="GO:0051536">
    <property type="term" value="F:iron-sulfur cluster binding"/>
    <property type="evidence" value="ECO:0007669"/>
    <property type="project" value="UniProtKB-KW"/>
</dbReference>
<dbReference type="Pfam" id="PF00266">
    <property type="entry name" value="Aminotran_5"/>
    <property type="match status" value="1"/>
</dbReference>
<gene>
    <name evidence="14" type="ORF">SAMN02910417_02403</name>
</gene>
<evidence type="ECO:0000256" key="1">
    <source>
        <dbReference type="ARBA" id="ARBA00001933"/>
    </source>
</evidence>
<dbReference type="GO" id="GO:0030170">
    <property type="term" value="F:pyridoxal phosphate binding"/>
    <property type="evidence" value="ECO:0007669"/>
    <property type="project" value="InterPro"/>
</dbReference>
<dbReference type="PANTHER" id="PTHR11601">
    <property type="entry name" value="CYSTEINE DESULFURYLASE FAMILY MEMBER"/>
    <property type="match status" value="1"/>
</dbReference>
<dbReference type="STRING" id="1732.SAMN02910417_02403"/>
<dbReference type="GO" id="GO:0031071">
    <property type="term" value="F:cysteine desulfurase activity"/>
    <property type="evidence" value="ECO:0007669"/>
    <property type="project" value="UniProtKB-EC"/>
</dbReference>
<keyword evidence="7 12" id="KW-0663">Pyridoxal phosphate</keyword>
<dbReference type="GO" id="GO:0046872">
    <property type="term" value="F:metal ion binding"/>
    <property type="evidence" value="ECO:0007669"/>
    <property type="project" value="UniProtKB-KW"/>
</dbReference>
<evidence type="ECO:0000259" key="13">
    <source>
        <dbReference type="Pfam" id="PF00266"/>
    </source>
</evidence>
<comment type="catalytic activity">
    <reaction evidence="10 12">
        <text>(sulfur carrier)-H + L-cysteine = (sulfur carrier)-SH + L-alanine</text>
        <dbReference type="Rhea" id="RHEA:43892"/>
        <dbReference type="Rhea" id="RHEA-COMP:14737"/>
        <dbReference type="Rhea" id="RHEA-COMP:14739"/>
        <dbReference type="ChEBI" id="CHEBI:29917"/>
        <dbReference type="ChEBI" id="CHEBI:35235"/>
        <dbReference type="ChEBI" id="CHEBI:57972"/>
        <dbReference type="ChEBI" id="CHEBI:64428"/>
        <dbReference type="EC" id="2.8.1.7"/>
    </reaction>
</comment>
<dbReference type="InterPro" id="IPR020578">
    <property type="entry name" value="Aminotrans_V_PyrdxlP_BS"/>
</dbReference>
<keyword evidence="5 12" id="KW-0808">Transferase</keyword>
<comment type="function">
    <text evidence="12">Catalyzes the removal of elemental sulfur atoms from cysteine to produce alanine.</text>
</comment>
<reference evidence="14 15" key="1">
    <citation type="submission" date="2016-10" db="EMBL/GenBank/DDBJ databases">
        <authorList>
            <person name="de Groot N.N."/>
        </authorList>
    </citation>
    <scope>NUCLEOTIDE SEQUENCE [LARGE SCALE GENOMIC DNA]</scope>
    <source>
        <strain evidence="14 15">DSM 3217</strain>
    </source>
</reference>
<evidence type="ECO:0000256" key="10">
    <source>
        <dbReference type="ARBA" id="ARBA00050776"/>
    </source>
</evidence>
<dbReference type="OrthoDB" id="9808002at2"/>
<dbReference type="InterPro" id="IPR015424">
    <property type="entry name" value="PyrdxlP-dep_Trfase"/>
</dbReference>
<comment type="similarity">
    <text evidence="2 12">Belongs to the class-V pyridoxal-phosphate-dependent aminotransferase family. NifS/IscS subfamily.</text>
</comment>